<comment type="caution">
    <text evidence="2">The sequence shown here is derived from an EMBL/GenBank/DDBJ whole genome shotgun (WGS) entry which is preliminary data.</text>
</comment>
<gene>
    <name evidence="2" type="ORF">Pla108_23640</name>
</gene>
<dbReference type="EMBL" id="SJPR01000003">
    <property type="protein sequence ID" value="TWT96595.1"/>
    <property type="molecule type" value="Genomic_DNA"/>
</dbReference>
<sequence length="144" mass="16756">MCDRHGHPLGVRLSPGQTHESQELEALLEGIDCEDHDGEPLAYPARLAGDKAYRADWIDDWLLENEIEPVIPSKANEDRDARPVEFDREAYRERNIVERLIGWLKESRRVLTRFEKTAVNFLAMVKWACLKRYLRLMTESGFSD</sequence>
<feature type="domain" description="Transposase IS4-like" evidence="1">
    <location>
        <begin position="3"/>
        <end position="128"/>
    </location>
</feature>
<evidence type="ECO:0000259" key="1">
    <source>
        <dbReference type="Pfam" id="PF01609"/>
    </source>
</evidence>
<protein>
    <submittedName>
        <fullName evidence="2">Transposase DDE domain protein</fullName>
    </submittedName>
</protein>
<dbReference type="PANTHER" id="PTHR30007:SF1">
    <property type="entry name" value="BLR1914 PROTEIN"/>
    <property type="match status" value="1"/>
</dbReference>
<dbReference type="GO" id="GO:0006313">
    <property type="term" value="P:DNA transposition"/>
    <property type="evidence" value="ECO:0007669"/>
    <property type="project" value="InterPro"/>
</dbReference>
<accession>A0A5C6ABU4</accession>
<dbReference type="PANTHER" id="PTHR30007">
    <property type="entry name" value="PHP DOMAIN PROTEIN"/>
    <property type="match status" value="1"/>
</dbReference>
<dbReference type="AlphaFoldDB" id="A0A5C6ABU4"/>
<evidence type="ECO:0000313" key="2">
    <source>
        <dbReference type="EMBL" id="TWT96595.1"/>
    </source>
</evidence>
<dbReference type="NCBIfam" id="NF033580">
    <property type="entry name" value="transpos_IS5_3"/>
    <property type="match status" value="1"/>
</dbReference>
<evidence type="ECO:0000313" key="3">
    <source>
        <dbReference type="Proteomes" id="UP000317421"/>
    </source>
</evidence>
<dbReference type="Proteomes" id="UP000317421">
    <property type="component" value="Unassembled WGS sequence"/>
</dbReference>
<reference evidence="2 3" key="1">
    <citation type="submission" date="2019-02" db="EMBL/GenBank/DDBJ databases">
        <title>Deep-cultivation of Planctomycetes and their phenomic and genomic characterization uncovers novel biology.</title>
        <authorList>
            <person name="Wiegand S."/>
            <person name="Jogler M."/>
            <person name="Boedeker C."/>
            <person name="Pinto D."/>
            <person name="Vollmers J."/>
            <person name="Rivas-Marin E."/>
            <person name="Kohn T."/>
            <person name="Peeters S.H."/>
            <person name="Heuer A."/>
            <person name="Rast P."/>
            <person name="Oberbeckmann S."/>
            <person name="Bunk B."/>
            <person name="Jeske O."/>
            <person name="Meyerdierks A."/>
            <person name="Storesund J.E."/>
            <person name="Kallscheuer N."/>
            <person name="Luecker S."/>
            <person name="Lage O.M."/>
            <person name="Pohl T."/>
            <person name="Merkel B.J."/>
            <person name="Hornburger P."/>
            <person name="Mueller R.-W."/>
            <person name="Bruemmer F."/>
            <person name="Labrenz M."/>
            <person name="Spormann A.M."/>
            <person name="Op Den Camp H."/>
            <person name="Overmann J."/>
            <person name="Amann R."/>
            <person name="Jetten M.S.M."/>
            <person name="Mascher T."/>
            <person name="Medema M.H."/>
            <person name="Devos D.P."/>
            <person name="Kaster A.-K."/>
            <person name="Ovreas L."/>
            <person name="Rohde M."/>
            <person name="Galperin M.Y."/>
            <person name="Jogler C."/>
        </authorList>
    </citation>
    <scope>NUCLEOTIDE SEQUENCE [LARGE SCALE GENOMIC DNA]</scope>
    <source>
        <strain evidence="2 3">Pla108</strain>
    </source>
</reference>
<dbReference type="GO" id="GO:0003677">
    <property type="term" value="F:DNA binding"/>
    <property type="evidence" value="ECO:0007669"/>
    <property type="project" value="InterPro"/>
</dbReference>
<dbReference type="GO" id="GO:0004803">
    <property type="term" value="F:transposase activity"/>
    <property type="evidence" value="ECO:0007669"/>
    <property type="project" value="InterPro"/>
</dbReference>
<keyword evidence="3" id="KW-1185">Reference proteome</keyword>
<name>A0A5C6ABU4_9BACT</name>
<proteinExistence type="predicted"/>
<dbReference type="InterPro" id="IPR002559">
    <property type="entry name" value="Transposase_11"/>
</dbReference>
<organism evidence="2 3">
    <name type="scientific">Botrimarina colliarenosi</name>
    <dbReference type="NCBI Taxonomy" id="2528001"/>
    <lineage>
        <taxon>Bacteria</taxon>
        <taxon>Pseudomonadati</taxon>
        <taxon>Planctomycetota</taxon>
        <taxon>Planctomycetia</taxon>
        <taxon>Pirellulales</taxon>
        <taxon>Lacipirellulaceae</taxon>
        <taxon>Botrimarina</taxon>
    </lineage>
</organism>
<dbReference type="Pfam" id="PF01609">
    <property type="entry name" value="DDE_Tnp_1"/>
    <property type="match status" value="1"/>
</dbReference>